<evidence type="ECO:0000313" key="7">
    <source>
        <dbReference type="EMBL" id="CAD7254260.1"/>
    </source>
</evidence>
<gene>
    <name evidence="7" type="ORF">DSTB1V02_LOCUS14006</name>
</gene>
<keyword evidence="4" id="KW-0418">Kinase</keyword>
<dbReference type="OrthoDB" id="195231at2759"/>
<dbReference type="PANTHER" id="PTHR20861">
    <property type="entry name" value="HOMOSERINE/4-DIPHOSPHOCYTIDYL-2-C-METHYL-D-ERYTHRITOL KINASE"/>
    <property type="match status" value="1"/>
</dbReference>
<evidence type="ECO:0000259" key="6">
    <source>
        <dbReference type="Pfam" id="PF00288"/>
    </source>
</evidence>
<feature type="non-terminal residue" evidence="7">
    <location>
        <position position="1"/>
    </location>
</feature>
<evidence type="ECO:0000256" key="3">
    <source>
        <dbReference type="ARBA" id="ARBA00022741"/>
    </source>
</evidence>
<dbReference type="Pfam" id="PF00288">
    <property type="entry name" value="GHMP_kinases_N"/>
    <property type="match status" value="1"/>
</dbReference>
<name>A0A7R9FTE7_9CRUS</name>
<dbReference type="GO" id="GO:0016301">
    <property type="term" value="F:kinase activity"/>
    <property type="evidence" value="ECO:0007669"/>
    <property type="project" value="UniProtKB-KW"/>
</dbReference>
<protein>
    <recommendedName>
        <fullName evidence="6">GHMP kinase N-terminal domain-containing protein</fullName>
    </recommendedName>
</protein>
<evidence type="ECO:0000256" key="4">
    <source>
        <dbReference type="ARBA" id="ARBA00022777"/>
    </source>
</evidence>
<evidence type="ECO:0000256" key="2">
    <source>
        <dbReference type="ARBA" id="ARBA00022679"/>
    </source>
</evidence>
<dbReference type="SUPFAM" id="SSF54211">
    <property type="entry name" value="Ribosomal protein S5 domain 2-like"/>
    <property type="match status" value="1"/>
</dbReference>
<dbReference type="GO" id="GO:0005524">
    <property type="term" value="F:ATP binding"/>
    <property type="evidence" value="ECO:0007669"/>
    <property type="project" value="UniProtKB-KW"/>
</dbReference>
<keyword evidence="5" id="KW-0067">ATP-binding</keyword>
<accession>A0A7R9FTE7</accession>
<keyword evidence="2" id="KW-0808">Transferase</keyword>
<dbReference type="InterPro" id="IPR020568">
    <property type="entry name" value="Ribosomal_Su5_D2-typ_SF"/>
</dbReference>
<reference evidence="7" key="1">
    <citation type="submission" date="2020-11" db="EMBL/GenBank/DDBJ databases">
        <authorList>
            <person name="Tran Van P."/>
        </authorList>
    </citation>
    <scope>NUCLEOTIDE SEQUENCE</scope>
</reference>
<evidence type="ECO:0000256" key="5">
    <source>
        <dbReference type="ARBA" id="ARBA00022840"/>
    </source>
</evidence>
<dbReference type="PANTHER" id="PTHR20861:SF1">
    <property type="entry name" value="HOMOSERINE KINASE"/>
    <property type="match status" value="1"/>
</dbReference>
<organism evidence="7">
    <name type="scientific">Darwinula stevensoni</name>
    <dbReference type="NCBI Taxonomy" id="69355"/>
    <lineage>
        <taxon>Eukaryota</taxon>
        <taxon>Metazoa</taxon>
        <taxon>Ecdysozoa</taxon>
        <taxon>Arthropoda</taxon>
        <taxon>Crustacea</taxon>
        <taxon>Oligostraca</taxon>
        <taxon>Ostracoda</taxon>
        <taxon>Podocopa</taxon>
        <taxon>Podocopida</taxon>
        <taxon>Darwinulocopina</taxon>
        <taxon>Darwinuloidea</taxon>
        <taxon>Darwinulidae</taxon>
        <taxon>Darwinula</taxon>
    </lineage>
</organism>
<keyword evidence="1" id="KW-0028">Amino-acid biosynthesis</keyword>
<proteinExistence type="predicted"/>
<dbReference type="InterPro" id="IPR014721">
    <property type="entry name" value="Ribsml_uS5_D2-typ_fold_subgr"/>
</dbReference>
<dbReference type="EMBL" id="CAJPEV010008589">
    <property type="protein sequence ID" value="CAG0905344.1"/>
    <property type="molecule type" value="Genomic_DNA"/>
</dbReference>
<dbReference type="PROSITE" id="PS00627">
    <property type="entry name" value="GHMP_KINASES_ATP"/>
    <property type="match status" value="1"/>
</dbReference>
<sequence length="81" mass="8575">MCRKPGDEIIIREGSKPGLVITDIQGAGGKLPYDVMKNTAGYAAYRLLEHLGETDRPLEMEIHKKMPFGSGLGSSAASAAG</sequence>
<feature type="domain" description="GHMP kinase N-terminal" evidence="6">
    <location>
        <begin position="41"/>
        <end position="80"/>
    </location>
</feature>
<dbReference type="InterPro" id="IPR006204">
    <property type="entry name" value="GHMP_kinase_N_dom"/>
</dbReference>
<keyword evidence="3" id="KW-0547">Nucleotide-binding</keyword>
<evidence type="ECO:0000256" key="1">
    <source>
        <dbReference type="ARBA" id="ARBA00022605"/>
    </source>
</evidence>
<keyword evidence="8" id="KW-1185">Reference proteome</keyword>
<dbReference type="Proteomes" id="UP000677054">
    <property type="component" value="Unassembled WGS sequence"/>
</dbReference>
<dbReference type="Gene3D" id="3.30.230.10">
    <property type="match status" value="1"/>
</dbReference>
<dbReference type="AlphaFoldDB" id="A0A7R9FTE7"/>
<dbReference type="EMBL" id="LR908107">
    <property type="protein sequence ID" value="CAD7254260.1"/>
    <property type="molecule type" value="Genomic_DNA"/>
</dbReference>
<dbReference type="GO" id="GO:0008652">
    <property type="term" value="P:amino acid biosynthetic process"/>
    <property type="evidence" value="ECO:0007669"/>
    <property type="project" value="UniProtKB-KW"/>
</dbReference>
<dbReference type="InterPro" id="IPR006203">
    <property type="entry name" value="GHMP_knse_ATP-bd_CS"/>
</dbReference>
<evidence type="ECO:0000313" key="8">
    <source>
        <dbReference type="Proteomes" id="UP000677054"/>
    </source>
</evidence>